<dbReference type="InterPro" id="IPR047048">
    <property type="entry name" value="TlyA"/>
</dbReference>
<sequence>MPPTESEPLPMPRADQLLVDLQLANSRTHARKLIDGGRVQVRSGPAWEPLRKPSQKLDASAEIRVEALPEDRFVSRAGLKLEAILERTGIDVQGWHALDVGCSTGGFSDCLLQRGAALVVGVDVGHDQLSPKLRNDPRMHLYEGVNARNLNTSLRESHAPAGFDGIVMDVSFISQKLILPRLPALLAEGGSLLSLIKPQFEVGPEGIGKGGIVRDEKLYPQVEHAICELCESLDLRVQHYIDSPITGGDGNREFLLWAIKK</sequence>
<evidence type="ECO:0000256" key="2">
    <source>
        <dbReference type="ARBA" id="ARBA00029460"/>
    </source>
</evidence>
<evidence type="ECO:0000259" key="5">
    <source>
        <dbReference type="Pfam" id="PF01728"/>
    </source>
</evidence>
<dbReference type="Pfam" id="PF01728">
    <property type="entry name" value="FtsJ"/>
    <property type="match status" value="1"/>
</dbReference>
<gene>
    <name evidence="6" type="ORF">MNKW57_11590</name>
</gene>
<dbReference type="PANTHER" id="PTHR32319">
    <property type="entry name" value="BACTERIAL HEMOLYSIN-LIKE PROTEIN"/>
    <property type="match status" value="1"/>
</dbReference>
<evidence type="ECO:0000256" key="3">
    <source>
        <dbReference type="PROSITE-ProRule" id="PRU00182"/>
    </source>
</evidence>
<dbReference type="PIRSF" id="PIRSF005578">
    <property type="entry name" value="TlyA"/>
    <property type="match status" value="1"/>
</dbReference>
<comment type="caution">
    <text evidence="6">The sequence shown here is derived from an EMBL/GenBank/DDBJ whole genome shotgun (WGS) entry which is preliminary data.</text>
</comment>
<name>A0ABQ6LXK0_9GAMM</name>
<dbReference type="Proteomes" id="UP001224392">
    <property type="component" value="Unassembled WGS sequence"/>
</dbReference>
<evidence type="ECO:0000313" key="6">
    <source>
        <dbReference type="EMBL" id="GMG86838.1"/>
    </source>
</evidence>
<dbReference type="PROSITE" id="PS50889">
    <property type="entry name" value="S4"/>
    <property type="match status" value="1"/>
</dbReference>
<dbReference type="Pfam" id="PF01479">
    <property type="entry name" value="S4"/>
    <property type="match status" value="1"/>
</dbReference>
<dbReference type="SUPFAM" id="SSF55174">
    <property type="entry name" value="Alpha-L RNA-binding motif"/>
    <property type="match status" value="1"/>
</dbReference>
<dbReference type="Gene3D" id="3.40.50.150">
    <property type="entry name" value="Vaccinia Virus protein VP39"/>
    <property type="match status" value="1"/>
</dbReference>
<protein>
    <submittedName>
        <fullName evidence="6">TlyA family rRNA (Cytidine-2'-O)-methyltransferase</fullName>
    </submittedName>
</protein>
<keyword evidence="1 3" id="KW-0694">RNA-binding</keyword>
<dbReference type="CDD" id="cd00165">
    <property type="entry name" value="S4"/>
    <property type="match status" value="1"/>
</dbReference>
<evidence type="ECO:0000313" key="7">
    <source>
        <dbReference type="Proteomes" id="UP001224392"/>
    </source>
</evidence>
<reference evidence="6 7" key="1">
    <citation type="submission" date="2023-04" db="EMBL/GenBank/DDBJ databases">
        <title>Marinobulbifer ophiurae gen. nov., sp. Nov., isolate from tissue of brittle star Ophioplocus japonicus.</title>
        <authorList>
            <person name="Kawano K."/>
            <person name="Sawayama S."/>
            <person name="Nakagawa S."/>
        </authorList>
    </citation>
    <scope>NUCLEOTIDE SEQUENCE [LARGE SCALE GENOMIC DNA]</scope>
    <source>
        <strain evidence="6 7">NKW57</strain>
    </source>
</reference>
<dbReference type="InterPro" id="IPR036986">
    <property type="entry name" value="S4_RNA-bd_sf"/>
</dbReference>
<dbReference type="InterPro" id="IPR029063">
    <property type="entry name" value="SAM-dependent_MTases_sf"/>
</dbReference>
<evidence type="ECO:0000256" key="1">
    <source>
        <dbReference type="ARBA" id="ARBA00022884"/>
    </source>
</evidence>
<dbReference type="CDD" id="cd02440">
    <property type="entry name" value="AdoMet_MTases"/>
    <property type="match status" value="1"/>
</dbReference>
<feature type="domain" description="RNA-binding S4" evidence="4">
    <location>
        <begin position="13"/>
        <end position="41"/>
    </location>
</feature>
<accession>A0ABQ6LXK0</accession>
<dbReference type="PANTHER" id="PTHR32319:SF0">
    <property type="entry name" value="BACTERIAL HEMOLYSIN-LIKE PROTEIN"/>
    <property type="match status" value="1"/>
</dbReference>
<dbReference type="InterPro" id="IPR002942">
    <property type="entry name" value="S4_RNA-bd"/>
</dbReference>
<dbReference type="InterPro" id="IPR004538">
    <property type="entry name" value="Hemolysin_A/TlyA"/>
</dbReference>
<proteinExistence type="inferred from homology"/>
<organism evidence="6 7">
    <name type="scientific">Biformimicrobium ophioploci</name>
    <dbReference type="NCBI Taxonomy" id="3036711"/>
    <lineage>
        <taxon>Bacteria</taxon>
        <taxon>Pseudomonadati</taxon>
        <taxon>Pseudomonadota</taxon>
        <taxon>Gammaproteobacteria</taxon>
        <taxon>Cellvibrionales</taxon>
        <taxon>Microbulbiferaceae</taxon>
        <taxon>Biformimicrobium</taxon>
    </lineage>
</organism>
<keyword evidence="7" id="KW-1185">Reference proteome</keyword>
<dbReference type="EMBL" id="BSYJ01000002">
    <property type="protein sequence ID" value="GMG86838.1"/>
    <property type="molecule type" value="Genomic_DNA"/>
</dbReference>
<evidence type="ECO:0000259" key="4">
    <source>
        <dbReference type="Pfam" id="PF01479"/>
    </source>
</evidence>
<comment type="similarity">
    <text evidence="2">Belongs to the TlyA family.</text>
</comment>
<dbReference type="SUPFAM" id="SSF53335">
    <property type="entry name" value="S-adenosyl-L-methionine-dependent methyltransferases"/>
    <property type="match status" value="1"/>
</dbReference>
<dbReference type="Gene3D" id="3.10.290.10">
    <property type="entry name" value="RNA-binding S4 domain"/>
    <property type="match status" value="1"/>
</dbReference>
<dbReference type="InterPro" id="IPR002877">
    <property type="entry name" value="RNA_MeTrfase_FtsJ_dom"/>
</dbReference>
<feature type="domain" description="Ribosomal RNA methyltransferase FtsJ" evidence="5">
    <location>
        <begin position="73"/>
        <end position="258"/>
    </location>
</feature>